<dbReference type="InterPro" id="IPR023959">
    <property type="entry name" value="LpqB"/>
</dbReference>
<dbReference type="RefSeq" id="WP_345546573.1">
    <property type="nucleotide sequence ID" value="NZ_BAAAZA010000003.1"/>
</dbReference>
<dbReference type="InterPro" id="IPR059026">
    <property type="entry name" value="LpqB_N"/>
</dbReference>
<comment type="subcellular location">
    <subcellularLocation>
        <location evidence="6">Cell membrane</location>
        <topology evidence="6">Lipid-anchor</topology>
    </subcellularLocation>
</comment>
<dbReference type="Gene3D" id="2.120.10.30">
    <property type="entry name" value="TolB, C-terminal domain"/>
    <property type="match status" value="1"/>
</dbReference>
<dbReference type="InterPro" id="IPR019606">
    <property type="entry name" value="GerMN"/>
</dbReference>
<protein>
    <recommendedName>
        <fullName evidence="6">Lipoprotein LpqB</fullName>
    </recommendedName>
</protein>
<dbReference type="InterPro" id="IPR018910">
    <property type="entry name" value="LpqB_C"/>
</dbReference>
<proteinExistence type="inferred from homology"/>
<comment type="caution">
    <text evidence="9">The sequence shown here is derived from an EMBL/GenBank/DDBJ whole genome shotgun (WGS) entry which is preliminary data.</text>
</comment>
<dbReference type="Proteomes" id="UP001501563">
    <property type="component" value="Unassembled WGS sequence"/>
</dbReference>
<evidence type="ECO:0000313" key="10">
    <source>
        <dbReference type="Proteomes" id="UP001501563"/>
    </source>
</evidence>
<sequence>MGAEGGGRPRALRMGVFAGCGALLLAGCASMPDSGGLSGVESTPRQDAQVRVFAVPPRENAGPGEIVRGFLEALTSDDPRYETAREYLTDSARRSWNPDASTTVLSDGPNLEGAHSRSGEAQDDYAYTLGGSRLAVVDSQHAFAPDSGAYSTAVHLTLEKKSKQWRIDSLPQGVVMGKSDFQRNYVSVNKYYYASNVPAAVTGQLSTVADPVYVRGKVDPVTSMVRSLLAGPTRWLNPVATSSFPSGTALGKGVTSLSPDDQNRLTVPLNGKADRVGPTQCSRMAAQLLFTLRDLTPTGVSQVELQRSNGKKLCDLNENRAEIIASHSTGGGADEYFLDGKQRLVSLSSTSKDPEPVPGALGEGAKKLRAAAISLDEERAAGVSDDGRNLYVGSLVSGSSLGDPVLTSQGALPGDRLTTPSWDGGGDLWVADRDPKRARLVMLQQGAGEPVVVSTPGLDGRINAVRVAADGVRIALIVEQGGKTSLQIGRVERDEGSDGRRSVSILELHSVTPQLEEVTAMSWAGDSRLVVVGRESGGVQQLRYVQVDGSTPTVAAPTSLTGVNQIAASEDERLPLVAYSEDGIVRLSAGAQWQKVVKEGTAPVYPG</sequence>
<feature type="domain" description="GerMN" evidence="8">
    <location>
        <begin position="221"/>
        <end position="317"/>
    </location>
</feature>
<dbReference type="SMART" id="SM00909">
    <property type="entry name" value="Germane"/>
    <property type="match status" value="1"/>
</dbReference>
<keyword evidence="1" id="KW-1003">Cell membrane</keyword>
<reference evidence="10" key="1">
    <citation type="journal article" date="2019" name="Int. J. Syst. Evol. Microbiol.">
        <title>The Global Catalogue of Microorganisms (GCM) 10K type strain sequencing project: providing services to taxonomists for standard genome sequencing and annotation.</title>
        <authorList>
            <consortium name="The Broad Institute Genomics Platform"/>
            <consortium name="The Broad Institute Genome Sequencing Center for Infectious Disease"/>
            <person name="Wu L."/>
            <person name="Ma J."/>
        </authorList>
    </citation>
    <scope>NUCLEOTIDE SEQUENCE [LARGE SCALE GENOMIC DNA]</scope>
    <source>
        <strain evidence="10">JCM 16578</strain>
    </source>
</reference>
<gene>
    <name evidence="6" type="primary">lpqB</name>
    <name evidence="9" type="ORF">GCM10022207_10850</name>
</gene>
<evidence type="ECO:0000256" key="3">
    <source>
        <dbReference type="ARBA" id="ARBA00023136"/>
    </source>
</evidence>
<comment type="similarity">
    <text evidence="6">Belongs to the LpqB lipoprotein family.</text>
</comment>
<accession>A0ABP7JPL6</accession>
<keyword evidence="3" id="KW-0472">Membrane</keyword>
<evidence type="ECO:0000256" key="4">
    <source>
        <dbReference type="ARBA" id="ARBA00023139"/>
    </source>
</evidence>
<dbReference type="InterPro" id="IPR011042">
    <property type="entry name" value="6-blade_b-propeller_TolB-like"/>
</dbReference>
<keyword evidence="10" id="KW-1185">Reference proteome</keyword>
<dbReference type="HAMAP" id="MF_01373">
    <property type="entry name" value="LpqB_lipoprot"/>
    <property type="match status" value="1"/>
</dbReference>
<evidence type="ECO:0000259" key="8">
    <source>
        <dbReference type="SMART" id="SM00909"/>
    </source>
</evidence>
<evidence type="ECO:0000313" key="9">
    <source>
        <dbReference type="EMBL" id="GAA3850515.1"/>
    </source>
</evidence>
<keyword evidence="5" id="KW-0449">Lipoprotein</keyword>
<name>A0ABP7JPL6_9ACTN</name>
<evidence type="ECO:0000256" key="6">
    <source>
        <dbReference type="HAMAP-Rule" id="MF_01373"/>
    </source>
</evidence>
<dbReference type="Pfam" id="PF25976">
    <property type="entry name" value="LpqB_N"/>
    <property type="match status" value="1"/>
</dbReference>
<dbReference type="Pfam" id="PF10647">
    <property type="entry name" value="Gmad1"/>
    <property type="match status" value="1"/>
</dbReference>
<evidence type="ECO:0000256" key="7">
    <source>
        <dbReference type="SAM" id="MobiDB-lite"/>
    </source>
</evidence>
<feature type="region of interest" description="Disordered" evidence="7">
    <location>
        <begin position="96"/>
        <end position="119"/>
    </location>
</feature>
<dbReference type="SUPFAM" id="SSF69322">
    <property type="entry name" value="Tricorn protease domain 2"/>
    <property type="match status" value="1"/>
</dbReference>
<evidence type="ECO:0000256" key="1">
    <source>
        <dbReference type="ARBA" id="ARBA00022475"/>
    </source>
</evidence>
<organism evidence="9 10">
    <name type="scientific">Streptomyces lannensis</name>
    <dbReference type="NCBI Taxonomy" id="766498"/>
    <lineage>
        <taxon>Bacteria</taxon>
        <taxon>Bacillati</taxon>
        <taxon>Actinomycetota</taxon>
        <taxon>Actinomycetes</taxon>
        <taxon>Kitasatosporales</taxon>
        <taxon>Streptomycetaceae</taxon>
        <taxon>Streptomyces</taxon>
    </lineage>
</organism>
<evidence type="ECO:0000256" key="2">
    <source>
        <dbReference type="ARBA" id="ARBA00022729"/>
    </source>
</evidence>
<keyword evidence="4" id="KW-0564">Palmitate</keyword>
<dbReference type="Pfam" id="PF10646">
    <property type="entry name" value="Germane"/>
    <property type="match status" value="1"/>
</dbReference>
<evidence type="ECO:0000256" key="5">
    <source>
        <dbReference type="ARBA" id="ARBA00023288"/>
    </source>
</evidence>
<keyword evidence="2" id="KW-0732">Signal</keyword>
<dbReference type="EMBL" id="BAAAZA010000003">
    <property type="protein sequence ID" value="GAA3850515.1"/>
    <property type="molecule type" value="Genomic_DNA"/>
</dbReference>